<feature type="compositionally biased region" description="Acidic residues" evidence="1">
    <location>
        <begin position="149"/>
        <end position="178"/>
    </location>
</feature>
<dbReference type="AlphaFoldDB" id="A0A7X9FRY1"/>
<evidence type="ECO:0000256" key="1">
    <source>
        <dbReference type="SAM" id="MobiDB-lite"/>
    </source>
</evidence>
<feature type="compositionally biased region" description="Basic and acidic residues" evidence="1">
    <location>
        <begin position="236"/>
        <end position="245"/>
    </location>
</feature>
<feature type="domain" description="FHA" evidence="2">
    <location>
        <begin position="408"/>
        <end position="464"/>
    </location>
</feature>
<dbReference type="Gene3D" id="2.60.200.20">
    <property type="match status" value="1"/>
</dbReference>
<dbReference type="InterPro" id="IPR008984">
    <property type="entry name" value="SMAD_FHA_dom_sf"/>
</dbReference>
<feature type="region of interest" description="Disordered" evidence="1">
    <location>
        <begin position="41"/>
        <end position="281"/>
    </location>
</feature>
<feature type="compositionally biased region" description="Basic and acidic residues" evidence="1">
    <location>
        <begin position="88"/>
        <end position="105"/>
    </location>
</feature>
<dbReference type="Pfam" id="PF00498">
    <property type="entry name" value="FHA"/>
    <property type="match status" value="1"/>
</dbReference>
<feature type="compositionally biased region" description="Acidic residues" evidence="1">
    <location>
        <begin position="106"/>
        <end position="141"/>
    </location>
</feature>
<organism evidence="3 4">
    <name type="scientific">SAR324 cluster bacterium</name>
    <dbReference type="NCBI Taxonomy" id="2024889"/>
    <lineage>
        <taxon>Bacteria</taxon>
        <taxon>Deltaproteobacteria</taxon>
        <taxon>SAR324 cluster</taxon>
    </lineage>
</organism>
<dbReference type="PROSITE" id="PS50006">
    <property type="entry name" value="FHA_DOMAIN"/>
    <property type="match status" value="1"/>
</dbReference>
<feature type="compositionally biased region" description="Basic and acidic residues" evidence="1">
    <location>
        <begin position="179"/>
        <end position="200"/>
    </location>
</feature>
<comment type="caution">
    <text evidence="3">The sequence shown here is derived from an EMBL/GenBank/DDBJ whole genome shotgun (WGS) entry which is preliminary data.</text>
</comment>
<sequence>MSSDSTEITFVRCPSCHSLVPAASARCRMCGVALDTLRQGDQTDTKEKNKRVRQRTVSEQQQEMTSAVNQIREEASADTFSPVPTEVIPREISKSLDKTESKEEKDSEELMDLLDSEEGSDDYEDPLSDYLDDVDEDEEGSIEDKMEEFLSDDEEEFFDDDFLDEDELDETEEVLSEDSVDKTVATEELKVSENQARKTTETPSVNVPSEDGSKEPSKAPPFGLHSGIPPVAGSRASDDKKDSEPKTAQTSFQGLTAKKEPYNPRVVIESGSRPKGGGLSFGKKKAEIKTVQSIGEIGVSEEHSTSQEVTEDKVSVLDETQNKKGVLKDSEESRPEEVVEKKEIKVFSRETTMVGGEKNMETPNVSSRAVNIGRGSAGEVVRPQEVKKGRLVGWLVNYADQDGVSVELREGRYFATRDGLKANDFIIDDPSVSTPHALVIVGMNGVMVQDLMSDRGVFFRGQAADSYQREIDPFRVSHGDWIRFGDIEFLVSLIAHVGEK</sequence>
<proteinExistence type="predicted"/>
<protein>
    <submittedName>
        <fullName evidence="3">FHA domain-containing protein</fullName>
    </submittedName>
</protein>
<dbReference type="SUPFAM" id="SSF49879">
    <property type="entry name" value="SMAD/FHA domain"/>
    <property type="match status" value="1"/>
</dbReference>
<reference evidence="3 4" key="1">
    <citation type="journal article" date="2020" name="Biotechnol. Biofuels">
        <title>New insights from the biogas microbiome by comprehensive genome-resolved metagenomics of nearly 1600 species originating from multiple anaerobic digesters.</title>
        <authorList>
            <person name="Campanaro S."/>
            <person name="Treu L."/>
            <person name="Rodriguez-R L.M."/>
            <person name="Kovalovszki A."/>
            <person name="Ziels R.M."/>
            <person name="Maus I."/>
            <person name="Zhu X."/>
            <person name="Kougias P.G."/>
            <person name="Basile A."/>
            <person name="Luo G."/>
            <person name="Schluter A."/>
            <person name="Konstantinidis K.T."/>
            <person name="Angelidaki I."/>
        </authorList>
    </citation>
    <scope>NUCLEOTIDE SEQUENCE [LARGE SCALE GENOMIC DNA]</scope>
    <source>
        <strain evidence="3">AS27yjCOA_65</strain>
    </source>
</reference>
<feature type="compositionally biased region" description="Basic and acidic residues" evidence="1">
    <location>
        <begin position="300"/>
        <end position="335"/>
    </location>
</feature>
<name>A0A7X9FRY1_9DELT</name>
<evidence type="ECO:0000313" key="4">
    <source>
        <dbReference type="Proteomes" id="UP000524246"/>
    </source>
</evidence>
<gene>
    <name evidence="3" type="ORF">GYA55_06090</name>
</gene>
<dbReference type="CDD" id="cd00060">
    <property type="entry name" value="FHA"/>
    <property type="match status" value="1"/>
</dbReference>
<dbReference type="Proteomes" id="UP000524246">
    <property type="component" value="Unassembled WGS sequence"/>
</dbReference>
<evidence type="ECO:0000313" key="3">
    <source>
        <dbReference type="EMBL" id="NMC62724.1"/>
    </source>
</evidence>
<evidence type="ECO:0000259" key="2">
    <source>
        <dbReference type="PROSITE" id="PS50006"/>
    </source>
</evidence>
<dbReference type="InterPro" id="IPR000253">
    <property type="entry name" value="FHA_dom"/>
</dbReference>
<accession>A0A7X9FRY1</accession>
<feature type="region of interest" description="Disordered" evidence="1">
    <location>
        <begin position="297"/>
        <end position="335"/>
    </location>
</feature>
<dbReference type="EMBL" id="JAAZON010000263">
    <property type="protein sequence ID" value="NMC62724.1"/>
    <property type="molecule type" value="Genomic_DNA"/>
</dbReference>
<feature type="compositionally biased region" description="Polar residues" evidence="1">
    <location>
        <begin position="55"/>
        <end position="69"/>
    </location>
</feature>